<organism evidence="2 3">
    <name type="scientific">Emericellopsis atlantica</name>
    <dbReference type="NCBI Taxonomy" id="2614577"/>
    <lineage>
        <taxon>Eukaryota</taxon>
        <taxon>Fungi</taxon>
        <taxon>Dikarya</taxon>
        <taxon>Ascomycota</taxon>
        <taxon>Pezizomycotina</taxon>
        <taxon>Sordariomycetes</taxon>
        <taxon>Hypocreomycetidae</taxon>
        <taxon>Hypocreales</taxon>
        <taxon>Bionectriaceae</taxon>
        <taxon>Emericellopsis</taxon>
    </lineage>
</organism>
<dbReference type="AlphaFoldDB" id="A0A9P7ZIZ4"/>
<proteinExistence type="predicted"/>
<comment type="caution">
    <text evidence="2">The sequence shown here is derived from an EMBL/GenBank/DDBJ whole genome shotgun (WGS) entry which is preliminary data.</text>
</comment>
<gene>
    <name evidence="2" type="ORF">F5Z01DRAFT_625408</name>
</gene>
<keyword evidence="2" id="KW-0418">Kinase</keyword>
<reference evidence="2" key="1">
    <citation type="journal article" date="2021" name="IMA Fungus">
        <title>Genomic characterization of three marine fungi, including Emericellopsis atlantica sp. nov. with signatures of a generalist lifestyle and marine biomass degradation.</title>
        <authorList>
            <person name="Hagestad O.C."/>
            <person name="Hou L."/>
            <person name="Andersen J.H."/>
            <person name="Hansen E.H."/>
            <person name="Altermark B."/>
            <person name="Li C."/>
            <person name="Kuhnert E."/>
            <person name="Cox R.J."/>
            <person name="Crous P.W."/>
            <person name="Spatafora J.W."/>
            <person name="Lail K."/>
            <person name="Amirebrahimi M."/>
            <person name="Lipzen A."/>
            <person name="Pangilinan J."/>
            <person name="Andreopoulos W."/>
            <person name="Hayes R.D."/>
            <person name="Ng V."/>
            <person name="Grigoriev I.V."/>
            <person name="Jackson S.A."/>
            <person name="Sutton T.D.S."/>
            <person name="Dobson A.D.W."/>
            <person name="Rama T."/>
        </authorList>
    </citation>
    <scope>NUCLEOTIDE SEQUENCE</scope>
    <source>
        <strain evidence="2">TS7</strain>
    </source>
</reference>
<dbReference type="GeneID" id="70292323"/>
<dbReference type="Pfam" id="PF01636">
    <property type="entry name" value="APH"/>
    <property type="match status" value="1"/>
</dbReference>
<dbReference type="InterPro" id="IPR051678">
    <property type="entry name" value="AGP_Transferase"/>
</dbReference>
<dbReference type="Gene3D" id="3.90.1200.10">
    <property type="match status" value="1"/>
</dbReference>
<evidence type="ECO:0000313" key="3">
    <source>
        <dbReference type="Proteomes" id="UP000887229"/>
    </source>
</evidence>
<keyword evidence="3" id="KW-1185">Reference proteome</keyword>
<dbReference type="Gene3D" id="3.30.200.20">
    <property type="entry name" value="Phosphorylase Kinase, domain 1"/>
    <property type="match status" value="1"/>
</dbReference>
<dbReference type="GO" id="GO:0016301">
    <property type="term" value="F:kinase activity"/>
    <property type="evidence" value="ECO:0007669"/>
    <property type="project" value="UniProtKB-KW"/>
</dbReference>
<dbReference type="OrthoDB" id="1929311at2759"/>
<dbReference type="InterPro" id="IPR011009">
    <property type="entry name" value="Kinase-like_dom_sf"/>
</dbReference>
<dbReference type="PANTHER" id="PTHR21310:SF37">
    <property type="entry name" value="AMINOGLYCOSIDE PHOSPHOTRANSFERASE DOMAIN-CONTAINING PROTEIN"/>
    <property type="match status" value="1"/>
</dbReference>
<evidence type="ECO:0000313" key="2">
    <source>
        <dbReference type="EMBL" id="KAG9252587.1"/>
    </source>
</evidence>
<accession>A0A9P7ZIZ4</accession>
<protein>
    <submittedName>
        <fullName evidence="2">Kinase-like domain-containing protein</fullName>
    </submittedName>
</protein>
<dbReference type="SUPFAM" id="SSF56112">
    <property type="entry name" value="Protein kinase-like (PK-like)"/>
    <property type="match status" value="1"/>
</dbReference>
<name>A0A9P7ZIZ4_9HYPO</name>
<dbReference type="PANTHER" id="PTHR21310">
    <property type="entry name" value="AMINOGLYCOSIDE PHOSPHOTRANSFERASE-RELATED-RELATED"/>
    <property type="match status" value="1"/>
</dbReference>
<dbReference type="EMBL" id="MU251261">
    <property type="protein sequence ID" value="KAG9252587.1"/>
    <property type="molecule type" value="Genomic_DNA"/>
</dbReference>
<dbReference type="InterPro" id="IPR002575">
    <property type="entry name" value="Aminoglycoside_PTrfase"/>
</dbReference>
<feature type="domain" description="Aminoglycoside phosphotransferase" evidence="1">
    <location>
        <begin position="100"/>
        <end position="337"/>
    </location>
</feature>
<dbReference type="Proteomes" id="UP000887229">
    <property type="component" value="Unassembled WGS sequence"/>
</dbReference>
<dbReference type="RefSeq" id="XP_046116511.1">
    <property type="nucleotide sequence ID" value="XM_046261420.1"/>
</dbReference>
<evidence type="ECO:0000259" key="1">
    <source>
        <dbReference type="Pfam" id="PF01636"/>
    </source>
</evidence>
<keyword evidence="2" id="KW-0808">Transferase</keyword>
<sequence length="469" mass="53966">MIRLWHSLRSQAYVKDRESPSSCWAGDLAKTRRQHVHGCPSSPGVVESYVILKLDRDKQRQTYAESIDIKDVYKVASSHNMDKDCRKFRDPESGSFNVCFFVTFPSDGRKWVVRFPIGPVLHDPWQKIQSEIATLRYVKRNTTIPVPEVYGYGSGGSHNTNNPTGRPYLILEYIPGRPLDSGDLLTCSDDASRLFYSQLASILSQLRMQRFDYAGSLTADDEGELTVTSPHSIDLNSIQLYSGQQIKPCERHTSATDFACFSYQVLFNRLNQPVEMEEDDARHEVFALADYEKRLLNYVDSSSKHFVLTHGDLRPSNIIVGEDLTINAIIDWEWSCTVPRQFFIPPMWFAGNDVPLSIDDTYKLEYSKFHRALTDAAEDEPACRVLADEWSPDLSSSLDLYLPAALLRHDNFTEVYYKFLFPKYFKGVKRREKLREFYEEDGPSGIFSEAVRRKLEASQTYQQNFRDHC</sequence>